<dbReference type="Pfam" id="PF09656">
    <property type="entry name" value="PGPGW"/>
    <property type="match status" value="1"/>
</dbReference>
<evidence type="ECO:0000313" key="2">
    <source>
        <dbReference type="EMBL" id="TFU22441.1"/>
    </source>
</evidence>
<evidence type="ECO:0000256" key="1">
    <source>
        <dbReference type="SAM" id="Phobius"/>
    </source>
</evidence>
<feature type="transmembrane region" description="Helical" evidence="1">
    <location>
        <begin position="31"/>
        <end position="56"/>
    </location>
</feature>
<dbReference type="OrthoDB" id="3295542at2"/>
<name>A0A4Y9F3P6_9MICC</name>
<dbReference type="Proteomes" id="UP000297951">
    <property type="component" value="Unassembled WGS sequence"/>
</dbReference>
<dbReference type="InterPro" id="IPR019099">
    <property type="entry name" value="Uncharacterised_PGPGW_TM"/>
</dbReference>
<dbReference type="AlphaFoldDB" id="A0A4Y9F3P6"/>
<keyword evidence="1" id="KW-0472">Membrane</keyword>
<evidence type="ECO:0000313" key="3">
    <source>
        <dbReference type="Proteomes" id="UP000297951"/>
    </source>
</evidence>
<comment type="caution">
    <text evidence="2">The sequence shown here is derived from an EMBL/GenBank/DDBJ whole genome shotgun (WGS) entry which is preliminary data.</text>
</comment>
<feature type="transmembrane region" description="Helical" evidence="1">
    <location>
        <begin position="62"/>
        <end position="79"/>
    </location>
</feature>
<protein>
    <submittedName>
        <fullName evidence="2">TIGR02611 family protein</fullName>
    </submittedName>
</protein>
<accession>A0A4Y9F3P6</accession>
<dbReference type="RefSeq" id="WP_135012455.1">
    <property type="nucleotide sequence ID" value="NZ_JADGLK010000017.1"/>
</dbReference>
<gene>
    <name evidence="2" type="ORF">E4U03_06050</name>
</gene>
<reference evidence="2 3" key="1">
    <citation type="submission" date="2019-03" db="EMBL/GenBank/DDBJ databases">
        <title>Diversity of the mouse oral microbiome.</title>
        <authorList>
            <person name="Joseph S."/>
            <person name="Aduse-Opoku J."/>
            <person name="Curtis M."/>
            <person name="Wade W."/>
            <person name="Hashim A."/>
        </authorList>
    </citation>
    <scope>NUCLEOTIDE SEQUENCE [LARGE SCALE GENOMIC DNA]</scope>
    <source>
        <strain evidence="3">irhom_31</strain>
    </source>
</reference>
<dbReference type="EMBL" id="SPQC01000017">
    <property type="protein sequence ID" value="TFU22441.1"/>
    <property type="molecule type" value="Genomic_DNA"/>
</dbReference>
<proteinExistence type="predicted"/>
<keyword evidence="1" id="KW-1133">Transmembrane helix</keyword>
<dbReference type="STRING" id="85336.A7979_10135"/>
<organism evidence="2 3">
    <name type="scientific">Rothia nasimurium</name>
    <dbReference type="NCBI Taxonomy" id="85336"/>
    <lineage>
        <taxon>Bacteria</taxon>
        <taxon>Bacillati</taxon>
        <taxon>Actinomycetota</taxon>
        <taxon>Actinomycetes</taxon>
        <taxon>Micrococcales</taxon>
        <taxon>Micrococcaceae</taxon>
        <taxon>Rothia</taxon>
    </lineage>
</organism>
<keyword evidence="1" id="KW-0812">Transmembrane</keyword>
<sequence>MSLEKEIESGQGGRLHRRMERFRAFMGRHAALLLLYRLLIIGLGFLCIVAGIIMLVTPGPGWLFIFMGMSLWGTEFHWAHRLNVWAKAKVLNIWRQLEAKRHRAHRRRTAARWASRSNRSHYCPTGCHYRQIS</sequence>